<protein>
    <submittedName>
        <fullName evidence="1">Uncharacterized protein</fullName>
    </submittedName>
</protein>
<evidence type="ECO:0000313" key="2">
    <source>
        <dbReference type="Proteomes" id="UP000012073"/>
    </source>
</evidence>
<name>R7QFC4_CHOCR</name>
<keyword evidence="2" id="KW-1185">Reference proteome</keyword>
<sequence length="72" mass="8071">MVAVSHLGLSTTTKGEDESIGVAEGRWRWMGGGAKMNTYRSGCGSTMRYSIRKTSIKYLNNRILLFKKIIGW</sequence>
<organism evidence="1 2">
    <name type="scientific">Chondrus crispus</name>
    <name type="common">Carrageen Irish moss</name>
    <name type="synonym">Polymorpha crispa</name>
    <dbReference type="NCBI Taxonomy" id="2769"/>
    <lineage>
        <taxon>Eukaryota</taxon>
        <taxon>Rhodophyta</taxon>
        <taxon>Florideophyceae</taxon>
        <taxon>Rhodymeniophycidae</taxon>
        <taxon>Gigartinales</taxon>
        <taxon>Gigartinaceae</taxon>
        <taxon>Chondrus</taxon>
    </lineage>
</organism>
<reference evidence="2" key="1">
    <citation type="journal article" date="2013" name="Proc. Natl. Acad. Sci. U.S.A.">
        <title>Genome structure and metabolic features in the red seaweed Chondrus crispus shed light on evolution of the Archaeplastida.</title>
        <authorList>
            <person name="Collen J."/>
            <person name="Porcel B."/>
            <person name="Carre W."/>
            <person name="Ball S.G."/>
            <person name="Chaparro C."/>
            <person name="Tonon T."/>
            <person name="Barbeyron T."/>
            <person name="Michel G."/>
            <person name="Noel B."/>
            <person name="Valentin K."/>
            <person name="Elias M."/>
            <person name="Artiguenave F."/>
            <person name="Arun A."/>
            <person name="Aury J.M."/>
            <person name="Barbosa-Neto J.F."/>
            <person name="Bothwell J.H."/>
            <person name="Bouget F.Y."/>
            <person name="Brillet L."/>
            <person name="Cabello-Hurtado F."/>
            <person name="Capella-Gutierrez S."/>
            <person name="Charrier B."/>
            <person name="Cladiere L."/>
            <person name="Cock J.M."/>
            <person name="Coelho S.M."/>
            <person name="Colleoni C."/>
            <person name="Czjzek M."/>
            <person name="Da Silva C."/>
            <person name="Delage L."/>
            <person name="Denoeud F."/>
            <person name="Deschamps P."/>
            <person name="Dittami S.M."/>
            <person name="Gabaldon T."/>
            <person name="Gachon C.M."/>
            <person name="Groisillier A."/>
            <person name="Herve C."/>
            <person name="Jabbari K."/>
            <person name="Katinka M."/>
            <person name="Kloareg B."/>
            <person name="Kowalczyk N."/>
            <person name="Labadie K."/>
            <person name="Leblanc C."/>
            <person name="Lopez P.J."/>
            <person name="McLachlan D.H."/>
            <person name="Meslet-Cladiere L."/>
            <person name="Moustafa A."/>
            <person name="Nehr Z."/>
            <person name="Nyvall Collen P."/>
            <person name="Panaud O."/>
            <person name="Partensky F."/>
            <person name="Poulain J."/>
            <person name="Rensing S.A."/>
            <person name="Rousvoal S."/>
            <person name="Samson G."/>
            <person name="Symeonidi A."/>
            <person name="Weissenbach J."/>
            <person name="Zambounis A."/>
            <person name="Wincker P."/>
            <person name="Boyen C."/>
        </authorList>
    </citation>
    <scope>NUCLEOTIDE SEQUENCE [LARGE SCALE GENOMIC DNA]</scope>
    <source>
        <strain evidence="2">cv. Stackhouse</strain>
    </source>
</reference>
<evidence type="ECO:0000313" key="1">
    <source>
        <dbReference type="EMBL" id="CDF36789.1"/>
    </source>
</evidence>
<dbReference type="KEGG" id="ccp:CHC_T00005182001"/>
<proteinExistence type="predicted"/>
<gene>
    <name evidence="1" type="ORF">CHC_T00005182001</name>
</gene>
<dbReference type="RefSeq" id="XP_005716608.1">
    <property type="nucleotide sequence ID" value="XM_005716551.1"/>
</dbReference>
<dbReference type="AlphaFoldDB" id="R7QFC4"/>
<dbReference type="EMBL" id="HG001803">
    <property type="protein sequence ID" value="CDF36789.1"/>
    <property type="molecule type" value="Genomic_DNA"/>
</dbReference>
<dbReference type="GeneID" id="17324324"/>
<accession>R7QFC4</accession>
<dbReference type="Gramene" id="CDF36789">
    <property type="protein sequence ID" value="CDF36789"/>
    <property type="gene ID" value="CHC_T00005182001"/>
</dbReference>
<dbReference type="Proteomes" id="UP000012073">
    <property type="component" value="Unassembled WGS sequence"/>
</dbReference>